<reference evidence="1 2" key="1">
    <citation type="journal article" date="2013" name="Genome Announc.">
        <title>Whole-genome sequences of five oyster-associated bacteria show potential for crude oil hydrocarbon degradation.</title>
        <authorList>
            <person name="Chauhan A."/>
            <person name="Green S."/>
            <person name="Pathak A."/>
            <person name="Thomas J."/>
            <person name="Venkatramanan R."/>
        </authorList>
    </citation>
    <scope>NUCLEOTIDE SEQUENCE [LARGE SCALE GENOMIC DNA]</scope>
    <source>
        <strain evidence="1 2">MF109</strain>
    </source>
</reference>
<accession>T5KBP7</accession>
<dbReference type="AlphaFoldDB" id="T5KBP7"/>
<dbReference type="Proteomes" id="UP000016033">
    <property type="component" value="Unassembled WGS sequence"/>
</dbReference>
<name>T5KBP7_MICMQ</name>
<organism evidence="1 2">
    <name type="scientific">Microbacterium maritypicum MF109</name>
    <dbReference type="NCBI Taxonomy" id="1333857"/>
    <lineage>
        <taxon>Bacteria</taxon>
        <taxon>Bacillati</taxon>
        <taxon>Actinomycetota</taxon>
        <taxon>Actinomycetes</taxon>
        <taxon>Micrococcales</taxon>
        <taxon>Microbacteriaceae</taxon>
        <taxon>Microbacterium</taxon>
    </lineage>
</organism>
<comment type="caution">
    <text evidence="1">The sequence shown here is derived from an EMBL/GenBank/DDBJ whole genome shotgun (WGS) entry which is preliminary data.</text>
</comment>
<evidence type="ECO:0000313" key="1">
    <source>
        <dbReference type="EMBL" id="EQM72997.1"/>
    </source>
</evidence>
<sequence length="37" mass="3661">MAGVGAATAGVVLISQMDAPSPQVEAVPQETALPTPR</sequence>
<evidence type="ECO:0000313" key="2">
    <source>
        <dbReference type="Proteomes" id="UP000016033"/>
    </source>
</evidence>
<proteinExistence type="predicted"/>
<dbReference type="EMBL" id="ATAO01000239">
    <property type="protein sequence ID" value="EQM72997.1"/>
    <property type="molecule type" value="Genomic_DNA"/>
</dbReference>
<dbReference type="PATRIC" id="fig|1333857.3.peg.3666"/>
<gene>
    <name evidence="1" type="ORF">L687_08225</name>
</gene>
<protein>
    <submittedName>
        <fullName evidence="1">Uncharacterized protein</fullName>
    </submittedName>
</protein>